<dbReference type="PANTHER" id="PTHR11777">
    <property type="entry name" value="ALANYL-TRNA SYNTHETASE"/>
    <property type="match status" value="1"/>
</dbReference>
<dbReference type="Gene3D" id="3.10.310.40">
    <property type="match status" value="1"/>
</dbReference>
<evidence type="ECO:0000256" key="8">
    <source>
        <dbReference type="ARBA" id="ARBA00022840"/>
    </source>
</evidence>
<dbReference type="PANTHER" id="PTHR11777:SF9">
    <property type="entry name" value="ALANINE--TRNA LIGASE, CYTOPLASMIC"/>
    <property type="match status" value="1"/>
</dbReference>
<dbReference type="InterPro" id="IPR018165">
    <property type="entry name" value="Ala-tRNA-synth_IIc_core"/>
</dbReference>
<dbReference type="GO" id="GO:0004813">
    <property type="term" value="F:alanine-tRNA ligase activity"/>
    <property type="evidence" value="ECO:0007669"/>
    <property type="project" value="UniProtKB-UniRule"/>
</dbReference>
<dbReference type="Gene3D" id="3.30.980.10">
    <property type="entry name" value="Threonyl-trna Synthetase, Chain A, domain 2"/>
    <property type="match status" value="1"/>
</dbReference>
<dbReference type="InterPro" id="IPR045864">
    <property type="entry name" value="aa-tRNA-synth_II/BPL/LPL"/>
</dbReference>
<dbReference type="InterPro" id="IPR003156">
    <property type="entry name" value="DHHA1_dom"/>
</dbReference>
<dbReference type="GO" id="GO:0045892">
    <property type="term" value="P:negative regulation of DNA-templated transcription"/>
    <property type="evidence" value="ECO:0007669"/>
    <property type="project" value="TreeGrafter"/>
</dbReference>
<evidence type="ECO:0000313" key="15">
    <source>
        <dbReference type="EMBL" id="KPW90175.1"/>
    </source>
</evidence>
<dbReference type="InterPro" id="IPR018162">
    <property type="entry name" value="Ala-tRNA-ligase_IIc_anticod-bd"/>
</dbReference>
<dbReference type="EC" id="6.1.1.7" evidence="12"/>
<dbReference type="GO" id="GO:0000049">
    <property type="term" value="F:tRNA binding"/>
    <property type="evidence" value="ECO:0007669"/>
    <property type="project" value="UniProtKB-KW"/>
</dbReference>
<evidence type="ECO:0000313" key="16">
    <source>
        <dbReference type="Proteomes" id="UP000050381"/>
    </source>
</evidence>
<keyword evidence="12" id="KW-0963">Cytoplasm</keyword>
<dbReference type="Proteomes" id="UP000050381">
    <property type="component" value="Unassembled WGS sequence"/>
</dbReference>
<evidence type="ECO:0000256" key="4">
    <source>
        <dbReference type="ARBA" id="ARBA00022598"/>
    </source>
</evidence>
<dbReference type="SUPFAM" id="SSF101353">
    <property type="entry name" value="Putative anticodon-binding domain of alanyl-tRNA synthetase (AlaRS)"/>
    <property type="match status" value="1"/>
</dbReference>
<dbReference type="Gene3D" id="2.40.30.130">
    <property type="match status" value="1"/>
</dbReference>
<dbReference type="Pfam" id="PF02272">
    <property type="entry name" value="DHHA1"/>
    <property type="match status" value="1"/>
</dbReference>
<dbReference type="AlphaFoldDB" id="A0A0P9MZQ1"/>
<keyword evidence="10 12" id="KW-0648">Protein biosynthesis</keyword>
<gene>
    <name evidence="12" type="primary">alaS</name>
    <name evidence="15" type="ORF">ALO79_06291</name>
</gene>
<comment type="similarity">
    <text evidence="2 12">Belongs to the class-II aminoacyl-tRNA synthetase family.</text>
</comment>
<evidence type="ECO:0000256" key="2">
    <source>
        <dbReference type="ARBA" id="ARBA00008226"/>
    </source>
</evidence>
<feature type="binding site" evidence="12">
    <location>
        <position position="703"/>
    </location>
    <ligand>
        <name>Zn(2+)</name>
        <dbReference type="ChEBI" id="CHEBI:29105"/>
    </ligand>
</feature>
<dbReference type="InterPro" id="IPR009000">
    <property type="entry name" value="Transl_B-barrel_sf"/>
</dbReference>
<reference evidence="15 16" key="1">
    <citation type="submission" date="2015-09" db="EMBL/GenBank/DDBJ databases">
        <title>Genome announcement of multiple Pseudomonas syringae strains.</title>
        <authorList>
            <person name="Thakur S."/>
            <person name="Wang P.W."/>
            <person name="Gong Y."/>
            <person name="Weir B.S."/>
            <person name="Guttman D.S."/>
        </authorList>
    </citation>
    <scope>NUCLEOTIDE SEQUENCE [LARGE SCALE GENOMIC DNA]</scope>
    <source>
        <strain evidence="15 16">ICMP9419</strain>
    </source>
</reference>
<dbReference type="GO" id="GO:0006419">
    <property type="term" value="P:alanyl-tRNA aminoacylation"/>
    <property type="evidence" value="ECO:0007669"/>
    <property type="project" value="UniProtKB-UniRule"/>
</dbReference>
<keyword evidence="4 12" id="KW-0436">Ligase</keyword>
<keyword evidence="6 12" id="KW-0547">Nucleotide-binding</keyword>
<dbReference type="InterPro" id="IPR018163">
    <property type="entry name" value="Thr/Ala-tRNA-synth_IIc_edit"/>
</dbReference>
<dbReference type="FunFam" id="2.40.30.130:FF:000001">
    <property type="entry name" value="Alanine--tRNA ligase"/>
    <property type="match status" value="1"/>
</dbReference>
<dbReference type="FunFam" id="3.30.54.20:FF:000001">
    <property type="entry name" value="Alanine--tRNA ligase"/>
    <property type="match status" value="1"/>
</dbReference>
<comment type="catalytic activity">
    <reaction evidence="12">
        <text>tRNA(Ala) + L-alanine + ATP = L-alanyl-tRNA(Ala) + AMP + diphosphate</text>
        <dbReference type="Rhea" id="RHEA:12540"/>
        <dbReference type="Rhea" id="RHEA-COMP:9657"/>
        <dbReference type="Rhea" id="RHEA-COMP:9923"/>
        <dbReference type="ChEBI" id="CHEBI:30616"/>
        <dbReference type="ChEBI" id="CHEBI:33019"/>
        <dbReference type="ChEBI" id="CHEBI:57972"/>
        <dbReference type="ChEBI" id="CHEBI:78442"/>
        <dbReference type="ChEBI" id="CHEBI:78497"/>
        <dbReference type="ChEBI" id="CHEBI:456215"/>
        <dbReference type="EC" id="6.1.1.7"/>
    </reaction>
</comment>
<evidence type="ECO:0000256" key="13">
    <source>
        <dbReference type="SAM" id="Coils"/>
    </source>
</evidence>
<evidence type="ECO:0000256" key="6">
    <source>
        <dbReference type="ARBA" id="ARBA00022741"/>
    </source>
</evidence>
<comment type="function">
    <text evidence="12">Catalyzes the attachment of alanine to tRNA(Ala) in a two-step reaction: alanine is first activated by ATP to form Ala-AMP and then transferred to the acceptor end of tRNA(Ala). Also edits incorrectly charged Ser-tRNA(Ala) and Gly-tRNA(Ala) via its editing domain.</text>
</comment>
<dbReference type="InterPro" id="IPR050058">
    <property type="entry name" value="Ala-tRNA_ligase"/>
</dbReference>
<dbReference type="EMBL" id="LJQD01000515">
    <property type="protein sequence ID" value="KPW90175.1"/>
    <property type="molecule type" value="Genomic_DNA"/>
</dbReference>
<evidence type="ECO:0000259" key="14">
    <source>
        <dbReference type="PROSITE" id="PS50860"/>
    </source>
</evidence>
<dbReference type="Gene3D" id="3.30.54.20">
    <property type="match status" value="1"/>
</dbReference>
<dbReference type="InterPro" id="IPR023033">
    <property type="entry name" value="Ala_tRNA_ligase_euk/bac"/>
</dbReference>
<dbReference type="HAMAP" id="MF_00036_B">
    <property type="entry name" value="Ala_tRNA_synth_B"/>
    <property type="match status" value="1"/>
</dbReference>
<keyword evidence="7 12" id="KW-0862">Zinc</keyword>
<feature type="coiled-coil region" evidence="13">
    <location>
        <begin position="740"/>
        <end position="792"/>
    </location>
</feature>
<evidence type="ECO:0000256" key="7">
    <source>
        <dbReference type="ARBA" id="ARBA00022833"/>
    </source>
</evidence>
<keyword evidence="5 12" id="KW-0479">Metal-binding</keyword>
<accession>A0A0P9MZQ1</accession>
<feature type="domain" description="Alanyl-transfer RNA synthetases family profile" evidence="14">
    <location>
        <begin position="35"/>
        <end position="742"/>
    </location>
</feature>
<sequence>MYRGRNAYIMRPFAVATSFDVLHLPLAAVSVEEPMKSAEIREAFLGFFEEQGHTRVASSSLIPGNDPTLLFTNAGMNQFKDCFLGQEKRAYTRAVTSQKCVRAGGKHNDLENVGYTARHHTFFEMLGNFSFGDYFKRDAITYAWTFLTSEKWLNLPKEKLWVTVYATDDEAYDIWTKEIGVPAERMVRIGDNKGAPYASDNFWTMGDTGPCGPCSEIFFDHGPEIWGGPPGSPEEDGDRYIEIWNNVFMQFNRTADGVLHPLPAPSVDTGMGLERVSAVLQHVHSNYEIDLFQSLLAASAKAIGCSNDNQASLKVVADHIRSCGFLIADGVLPSNEGRGYVLRRIIRRACRHGNKLGAKGSFFYQIVAALVAEMGSAFPELVQQQSHIERVLKGEEEQFAKTLEQGLKILEQDLADLKGTVVPGEVVFKLYDTYGFPMDLTGDIARERNLTLDEAGFEREMDAQRVRARSASSFGMDYNSLVKVDVATQFTGYSATTGSASVVALYKEGQSVTHLNEGEEGVVILDTTPFYAESGGQIGDSGFLHAGDVRFDVSDTTKTGGAFLHHGVVASGSLSVGAQVETQVADEVRDAAKLNHSATHLLHAALRQVLGEHVQQKGSLVDSQRLRFDFSHFEAIKPDQLRALEDIVNAEIRKNTEVMTEETDIDTAKKKGAMALFGEKYGDSVRVLSMGGEFSVELCGGIHASRTGDIALFKIVSEGGVAAGVRRIEAVTGAAALAWLNAAEDQLKEAATLVKGNRDNLLDKLTAVLERNRLLEKQLEQLQAKAASAAGDDLSSAALDVKGVKVLATRLDGQDGKALLALVDQLKNKLGRAVILLGSVHEDKVVLVAGVTKDLTGQLKAGDLMKQAAAAVGGKGGGRPDMAQGGGVDAGALDSALALAVPFVEQGI</sequence>
<evidence type="ECO:0000256" key="3">
    <source>
        <dbReference type="ARBA" id="ARBA00022555"/>
    </source>
</evidence>
<comment type="caution">
    <text evidence="15">The sequence shown here is derived from an EMBL/GenBank/DDBJ whole genome shotgun (WGS) entry which is preliminary data.</text>
</comment>
<dbReference type="FunFam" id="3.30.980.10:FF:000004">
    <property type="entry name" value="Alanine--tRNA ligase, cytoplasmic"/>
    <property type="match status" value="1"/>
</dbReference>
<proteinExistence type="inferred from homology"/>
<dbReference type="Pfam" id="PF01411">
    <property type="entry name" value="tRNA-synt_2c"/>
    <property type="match status" value="1"/>
</dbReference>
<dbReference type="InterPro" id="IPR012947">
    <property type="entry name" value="tRNA_SAD"/>
</dbReference>
<dbReference type="NCBIfam" id="TIGR00344">
    <property type="entry name" value="alaS"/>
    <property type="match status" value="1"/>
</dbReference>
<dbReference type="PRINTS" id="PR00980">
    <property type="entry name" value="TRNASYNTHALA"/>
</dbReference>
<name>A0A0P9MZQ1_PSESX</name>
<dbReference type="SUPFAM" id="SSF50447">
    <property type="entry name" value="Translation proteins"/>
    <property type="match status" value="1"/>
</dbReference>
<protein>
    <recommendedName>
        <fullName evidence="12">Alanine--tRNA ligase</fullName>
        <ecNumber evidence="12">6.1.1.7</ecNumber>
    </recommendedName>
    <alternativeName>
        <fullName evidence="12">Alanyl-tRNA synthetase</fullName>
        <shortName evidence="12">AlaRS</shortName>
    </alternativeName>
</protein>
<dbReference type="PROSITE" id="PS50860">
    <property type="entry name" value="AA_TRNA_LIGASE_II_ALA"/>
    <property type="match status" value="1"/>
</dbReference>
<dbReference type="GO" id="GO:0005524">
    <property type="term" value="F:ATP binding"/>
    <property type="evidence" value="ECO:0007669"/>
    <property type="project" value="UniProtKB-UniRule"/>
</dbReference>
<comment type="subcellular location">
    <subcellularLocation>
        <location evidence="1 12">Cytoplasm</location>
    </subcellularLocation>
</comment>
<keyword evidence="11 12" id="KW-0030">Aminoacyl-tRNA synthetase</keyword>
<feature type="binding site" evidence="12">
    <location>
        <position position="596"/>
    </location>
    <ligand>
        <name>Zn(2+)</name>
        <dbReference type="ChEBI" id="CHEBI:29105"/>
    </ligand>
</feature>
<dbReference type="FunFam" id="3.30.930.10:FF:000004">
    <property type="entry name" value="Alanine--tRNA ligase"/>
    <property type="match status" value="1"/>
</dbReference>
<feature type="binding site" evidence="12">
    <location>
        <position position="600"/>
    </location>
    <ligand>
        <name>Zn(2+)</name>
        <dbReference type="ChEBI" id="CHEBI:29105"/>
    </ligand>
</feature>
<keyword evidence="3 12" id="KW-0820">tRNA-binding</keyword>
<dbReference type="Pfam" id="PF07973">
    <property type="entry name" value="tRNA_SAD"/>
    <property type="match status" value="1"/>
</dbReference>
<evidence type="ECO:0000256" key="12">
    <source>
        <dbReference type="HAMAP-Rule" id="MF_00036"/>
    </source>
</evidence>
<dbReference type="CDD" id="cd00673">
    <property type="entry name" value="AlaRS_core"/>
    <property type="match status" value="1"/>
</dbReference>
<dbReference type="InterPro" id="IPR002318">
    <property type="entry name" value="Ala-tRNA-lgiase_IIc"/>
</dbReference>
<evidence type="ECO:0000256" key="1">
    <source>
        <dbReference type="ARBA" id="ARBA00004496"/>
    </source>
</evidence>
<evidence type="ECO:0000256" key="11">
    <source>
        <dbReference type="ARBA" id="ARBA00023146"/>
    </source>
</evidence>
<dbReference type="Gene3D" id="6.10.250.550">
    <property type="match status" value="1"/>
</dbReference>
<keyword evidence="8 12" id="KW-0067">ATP-binding</keyword>
<evidence type="ECO:0000256" key="10">
    <source>
        <dbReference type="ARBA" id="ARBA00022917"/>
    </source>
</evidence>
<keyword evidence="9 12" id="KW-0694">RNA-binding</keyword>
<dbReference type="GO" id="GO:0002161">
    <property type="term" value="F:aminoacyl-tRNA deacylase activity"/>
    <property type="evidence" value="ECO:0007669"/>
    <property type="project" value="TreeGrafter"/>
</dbReference>
<dbReference type="SUPFAM" id="SSF55681">
    <property type="entry name" value="Class II aaRS and biotin synthetases"/>
    <property type="match status" value="1"/>
</dbReference>
<dbReference type="FunFam" id="3.10.310.40:FF:000001">
    <property type="entry name" value="Alanine--tRNA ligase"/>
    <property type="match status" value="1"/>
</dbReference>
<evidence type="ECO:0000256" key="5">
    <source>
        <dbReference type="ARBA" id="ARBA00022723"/>
    </source>
</evidence>
<organism evidence="15 16">
    <name type="scientific">Pseudomonas syringae pv. castaneae</name>
    <dbReference type="NCBI Taxonomy" id="264450"/>
    <lineage>
        <taxon>Bacteria</taxon>
        <taxon>Pseudomonadati</taxon>
        <taxon>Pseudomonadota</taxon>
        <taxon>Gammaproteobacteria</taxon>
        <taxon>Pseudomonadales</taxon>
        <taxon>Pseudomonadaceae</taxon>
        <taxon>Pseudomonas</taxon>
        <taxon>Pseudomonas syringae</taxon>
    </lineage>
</organism>
<evidence type="ECO:0000256" key="9">
    <source>
        <dbReference type="ARBA" id="ARBA00022884"/>
    </source>
</evidence>
<keyword evidence="13" id="KW-0175">Coiled coil</keyword>
<dbReference type="Gene3D" id="3.30.930.10">
    <property type="entry name" value="Bira Bifunctional Protein, Domain 2"/>
    <property type="match status" value="1"/>
</dbReference>
<comment type="cofactor">
    <cofactor evidence="12">
        <name>Zn(2+)</name>
        <dbReference type="ChEBI" id="CHEBI:29105"/>
    </cofactor>
    <text evidence="12">Binds 1 zinc ion per subunit.</text>
</comment>
<feature type="binding site" evidence="12">
    <location>
        <position position="699"/>
    </location>
    <ligand>
        <name>Zn(2+)</name>
        <dbReference type="ChEBI" id="CHEBI:29105"/>
    </ligand>
</feature>
<dbReference type="SUPFAM" id="SSF55186">
    <property type="entry name" value="ThrRS/AlaRS common domain"/>
    <property type="match status" value="1"/>
</dbReference>
<dbReference type="GO" id="GO:0008270">
    <property type="term" value="F:zinc ion binding"/>
    <property type="evidence" value="ECO:0007669"/>
    <property type="project" value="UniProtKB-UniRule"/>
</dbReference>
<dbReference type="SMART" id="SM00863">
    <property type="entry name" value="tRNA_SAD"/>
    <property type="match status" value="1"/>
</dbReference>
<comment type="domain">
    <text evidence="12">Consists of three domains; the N-terminal catalytic domain, the editing domain and the C-terminal C-Ala domain. The editing domain removes incorrectly charged amino acids, while the C-Ala domain, along with tRNA(Ala), serves as a bridge to cooperatively bring together the editing and aminoacylation centers thus stimulating deacylation of misacylated tRNAs.</text>
</comment>
<dbReference type="PATRIC" id="fig|264450.4.peg.4661"/>
<dbReference type="GO" id="GO:0005829">
    <property type="term" value="C:cytosol"/>
    <property type="evidence" value="ECO:0007669"/>
    <property type="project" value="TreeGrafter"/>
</dbReference>
<dbReference type="InterPro" id="IPR018164">
    <property type="entry name" value="Ala-tRNA-synth_IIc_N"/>
</dbReference>